<evidence type="ECO:0000313" key="2">
    <source>
        <dbReference type="Proteomes" id="UP000789901"/>
    </source>
</evidence>
<proteinExistence type="predicted"/>
<protein>
    <submittedName>
        <fullName evidence="1">37139_t:CDS:1</fullName>
    </submittedName>
</protein>
<keyword evidence="2" id="KW-1185">Reference proteome</keyword>
<gene>
    <name evidence="1" type="ORF">GMARGA_LOCUS46434</name>
</gene>
<accession>A0ABN7XQI5</accession>
<comment type="caution">
    <text evidence="1">The sequence shown here is derived from an EMBL/GenBank/DDBJ whole genome shotgun (WGS) entry which is preliminary data.</text>
</comment>
<sequence>QIELYSLKVNTRKINLGTIKIQLLEVIETVKLINKTDSNETT</sequence>
<reference evidence="1 2" key="1">
    <citation type="submission" date="2021-06" db="EMBL/GenBank/DDBJ databases">
        <authorList>
            <person name="Kallberg Y."/>
            <person name="Tangrot J."/>
            <person name="Rosling A."/>
        </authorList>
    </citation>
    <scope>NUCLEOTIDE SEQUENCE [LARGE SCALE GENOMIC DNA]</scope>
    <source>
        <strain evidence="1 2">120-4 pot B 10/14</strain>
    </source>
</reference>
<organism evidence="1 2">
    <name type="scientific">Gigaspora margarita</name>
    <dbReference type="NCBI Taxonomy" id="4874"/>
    <lineage>
        <taxon>Eukaryota</taxon>
        <taxon>Fungi</taxon>
        <taxon>Fungi incertae sedis</taxon>
        <taxon>Mucoromycota</taxon>
        <taxon>Glomeromycotina</taxon>
        <taxon>Glomeromycetes</taxon>
        <taxon>Diversisporales</taxon>
        <taxon>Gigasporaceae</taxon>
        <taxon>Gigaspora</taxon>
    </lineage>
</organism>
<name>A0ABN7XQI5_GIGMA</name>
<feature type="non-terminal residue" evidence="1">
    <location>
        <position position="1"/>
    </location>
</feature>
<feature type="non-terminal residue" evidence="1">
    <location>
        <position position="42"/>
    </location>
</feature>
<dbReference type="Proteomes" id="UP000789901">
    <property type="component" value="Unassembled WGS sequence"/>
</dbReference>
<evidence type="ECO:0000313" key="1">
    <source>
        <dbReference type="EMBL" id="CAG8857615.1"/>
    </source>
</evidence>
<dbReference type="EMBL" id="CAJVQB010172946">
    <property type="protein sequence ID" value="CAG8857615.1"/>
    <property type="molecule type" value="Genomic_DNA"/>
</dbReference>